<comment type="caution">
    <text evidence="1">The sequence shown here is derived from an EMBL/GenBank/DDBJ whole genome shotgun (WGS) entry which is preliminary data.</text>
</comment>
<dbReference type="Proteomes" id="UP000092024">
    <property type="component" value="Unassembled WGS sequence"/>
</dbReference>
<evidence type="ECO:0000313" key="2">
    <source>
        <dbReference type="Proteomes" id="UP000092024"/>
    </source>
</evidence>
<reference evidence="1 2" key="1">
    <citation type="submission" date="2016-05" db="EMBL/GenBank/DDBJ databases">
        <title>Paenibacillus oryzae. sp. nov., isolated from the rice root.</title>
        <authorList>
            <person name="Zhang J."/>
            <person name="Zhang X."/>
        </authorList>
    </citation>
    <scope>NUCLEOTIDE SEQUENCE [LARGE SCALE GENOMIC DNA]</scope>
    <source>
        <strain evidence="1 2">1DrF-4</strain>
    </source>
</reference>
<proteinExistence type="predicted"/>
<gene>
    <name evidence="1" type="ORF">A7K91_01880</name>
</gene>
<evidence type="ECO:0008006" key="3">
    <source>
        <dbReference type="Google" id="ProtNLM"/>
    </source>
</evidence>
<dbReference type="STRING" id="1844972.A7K91_01880"/>
<sequence length="205" mass="22802">MTYGVALYGAGMFGSQGTSTETPEAKRPDLMAYLPDFWQGIRDMKELQSTLAEELGISITLAADLINQFFVSTSTWGLAHWEQEFGLTTDPSMSDEWRREMISAKLRGHGTVTKQMLIDVASAFSGGEVDVLEYPGEHRFVIRFIGVLGVPANMAGFMAMLEQIRPAHLSYSFLYTFTTWDMVSGLTWQNAATRTWGQLRTYGGG</sequence>
<dbReference type="AlphaFoldDB" id="A0A1A5Y9Y1"/>
<dbReference type="EMBL" id="LYPA01000080">
    <property type="protein sequence ID" value="OBR62392.1"/>
    <property type="molecule type" value="Genomic_DNA"/>
</dbReference>
<accession>A0A1A5Y9Y1</accession>
<evidence type="ECO:0000313" key="1">
    <source>
        <dbReference type="EMBL" id="OBR62392.1"/>
    </source>
</evidence>
<name>A0A1A5Y9Y1_9BACL</name>
<organism evidence="1 2">
    <name type="scientific">Paenibacillus oryzae</name>
    <dbReference type="NCBI Taxonomy" id="1844972"/>
    <lineage>
        <taxon>Bacteria</taxon>
        <taxon>Bacillati</taxon>
        <taxon>Bacillota</taxon>
        <taxon>Bacilli</taxon>
        <taxon>Bacillales</taxon>
        <taxon>Paenibacillaceae</taxon>
        <taxon>Paenibacillus</taxon>
    </lineage>
</organism>
<dbReference type="Pfam" id="PF10076">
    <property type="entry name" value="Phage_Mu_Gp48"/>
    <property type="match status" value="1"/>
</dbReference>
<protein>
    <recommendedName>
        <fullName evidence="3">Phage portal protein</fullName>
    </recommendedName>
</protein>
<keyword evidence="2" id="KW-1185">Reference proteome</keyword>
<dbReference type="InterPro" id="IPR018755">
    <property type="entry name" value="Phage_Mu_Gp48"/>
</dbReference>